<dbReference type="AlphaFoldDB" id="A0A433QPB6"/>
<accession>A0A433QPB6</accession>
<protein>
    <submittedName>
        <fullName evidence="3">Uncharacterized protein</fullName>
    </submittedName>
</protein>
<keyword evidence="2" id="KW-0472">Membrane</keyword>
<evidence type="ECO:0000313" key="4">
    <source>
        <dbReference type="Proteomes" id="UP000274822"/>
    </source>
</evidence>
<gene>
    <name evidence="3" type="ORF">BC938DRAFT_477426</name>
</gene>
<keyword evidence="2" id="KW-0812">Transmembrane</keyword>
<sequence length="209" mass="23133">MEQPQTALFTRLSLHFHLLTTGLPFTAVPAEPSDDLDWGSIITVSVIVAVFGMILFICYRRANRLIQTGISLPLQDTPSRPARSFRDSGSFAPADGANHGLLSTFNGGHDRYTDDLEIDVDEDAEELREGGPATWGRSTSEYRDDDFAEEDARELGEVRKEDVVVIEDSGWRNGVADTEHSQAVPAQDNRFTLMDVEDEPEGLSVNHVL</sequence>
<evidence type="ECO:0000313" key="3">
    <source>
        <dbReference type="EMBL" id="RUS31625.1"/>
    </source>
</evidence>
<keyword evidence="2" id="KW-1133">Transmembrane helix</keyword>
<comment type="caution">
    <text evidence="3">The sequence shown here is derived from an EMBL/GenBank/DDBJ whole genome shotgun (WGS) entry which is preliminary data.</text>
</comment>
<feature type="region of interest" description="Disordered" evidence="1">
    <location>
        <begin position="124"/>
        <end position="145"/>
    </location>
</feature>
<evidence type="ECO:0000256" key="1">
    <source>
        <dbReference type="SAM" id="MobiDB-lite"/>
    </source>
</evidence>
<name>A0A433QPB6_9FUNG</name>
<proteinExistence type="predicted"/>
<evidence type="ECO:0000256" key="2">
    <source>
        <dbReference type="SAM" id="Phobius"/>
    </source>
</evidence>
<dbReference type="Proteomes" id="UP000274822">
    <property type="component" value="Unassembled WGS sequence"/>
</dbReference>
<reference evidence="3 4" key="1">
    <citation type="journal article" date="2018" name="New Phytol.">
        <title>Phylogenomics of Endogonaceae and evolution of mycorrhizas within Mucoromycota.</title>
        <authorList>
            <person name="Chang Y."/>
            <person name="Desiro A."/>
            <person name="Na H."/>
            <person name="Sandor L."/>
            <person name="Lipzen A."/>
            <person name="Clum A."/>
            <person name="Barry K."/>
            <person name="Grigoriev I.V."/>
            <person name="Martin F.M."/>
            <person name="Stajich J.E."/>
            <person name="Smith M.E."/>
            <person name="Bonito G."/>
            <person name="Spatafora J.W."/>
        </authorList>
    </citation>
    <scope>NUCLEOTIDE SEQUENCE [LARGE SCALE GENOMIC DNA]</scope>
    <source>
        <strain evidence="3 4">AD002</strain>
    </source>
</reference>
<dbReference type="EMBL" id="RBNJ01002755">
    <property type="protein sequence ID" value="RUS31625.1"/>
    <property type="molecule type" value="Genomic_DNA"/>
</dbReference>
<keyword evidence="4" id="KW-1185">Reference proteome</keyword>
<feature type="transmembrane region" description="Helical" evidence="2">
    <location>
        <begin position="38"/>
        <end position="59"/>
    </location>
</feature>
<organism evidence="3 4">
    <name type="scientific">Jimgerdemannia flammicorona</name>
    <dbReference type="NCBI Taxonomy" id="994334"/>
    <lineage>
        <taxon>Eukaryota</taxon>
        <taxon>Fungi</taxon>
        <taxon>Fungi incertae sedis</taxon>
        <taxon>Mucoromycota</taxon>
        <taxon>Mucoromycotina</taxon>
        <taxon>Endogonomycetes</taxon>
        <taxon>Endogonales</taxon>
        <taxon>Endogonaceae</taxon>
        <taxon>Jimgerdemannia</taxon>
    </lineage>
</organism>